<dbReference type="PANTHER" id="PTHR38050:SF2">
    <property type="entry name" value="FERULOYL ESTERASE C-RELATED"/>
    <property type="match status" value="1"/>
</dbReference>
<proteinExistence type="predicted"/>
<keyword evidence="3" id="KW-0964">Secreted</keyword>
<dbReference type="EC" id="3.1.1.73" evidence="2"/>
<dbReference type="GO" id="GO:0045493">
    <property type="term" value="P:xylan catabolic process"/>
    <property type="evidence" value="ECO:0007669"/>
    <property type="project" value="UniProtKB-KW"/>
</dbReference>
<evidence type="ECO:0000256" key="9">
    <source>
        <dbReference type="ARBA" id="ARBA00034075"/>
    </source>
</evidence>
<comment type="subcellular location">
    <subcellularLocation>
        <location evidence="1">Secreted</location>
    </subcellularLocation>
</comment>
<dbReference type="GO" id="GO:0005576">
    <property type="term" value="C:extracellular region"/>
    <property type="evidence" value="ECO:0007669"/>
    <property type="project" value="UniProtKB-SubCell"/>
</dbReference>
<keyword evidence="4" id="KW-0858">Xylan degradation</keyword>
<evidence type="ECO:0000256" key="7">
    <source>
        <dbReference type="ARBA" id="ARBA00023277"/>
    </source>
</evidence>
<dbReference type="SUPFAM" id="SSF53474">
    <property type="entry name" value="alpha/beta-Hydrolases"/>
    <property type="match status" value="1"/>
</dbReference>
<evidence type="ECO:0000256" key="5">
    <source>
        <dbReference type="ARBA" id="ARBA00022729"/>
    </source>
</evidence>
<reference evidence="10 11" key="1">
    <citation type="journal article" date="2016" name="Mol. Biol. Evol.">
        <title>Comparative Genomics of Early-Diverging Mushroom-Forming Fungi Provides Insights into the Origins of Lignocellulose Decay Capabilities.</title>
        <authorList>
            <person name="Nagy L.G."/>
            <person name="Riley R."/>
            <person name="Tritt A."/>
            <person name="Adam C."/>
            <person name="Daum C."/>
            <person name="Floudas D."/>
            <person name="Sun H."/>
            <person name="Yadav J.S."/>
            <person name="Pangilinan J."/>
            <person name="Larsson K.H."/>
            <person name="Matsuura K."/>
            <person name="Barry K."/>
            <person name="Labutti K."/>
            <person name="Kuo R."/>
            <person name="Ohm R.A."/>
            <person name="Bhattacharya S.S."/>
            <person name="Shirouzu T."/>
            <person name="Yoshinaga Y."/>
            <person name="Martin F.M."/>
            <person name="Grigoriev I.V."/>
            <person name="Hibbett D.S."/>
        </authorList>
    </citation>
    <scope>NUCLEOTIDE SEQUENCE [LARGE SCALE GENOMIC DNA]</scope>
    <source>
        <strain evidence="10 11">CBS 109695</strain>
    </source>
</reference>
<dbReference type="PANTHER" id="PTHR38050">
    <property type="match status" value="1"/>
</dbReference>
<dbReference type="Proteomes" id="UP000076532">
    <property type="component" value="Unassembled WGS sequence"/>
</dbReference>
<evidence type="ECO:0000256" key="1">
    <source>
        <dbReference type="ARBA" id="ARBA00004613"/>
    </source>
</evidence>
<dbReference type="GO" id="GO:0030600">
    <property type="term" value="F:feruloyl esterase activity"/>
    <property type="evidence" value="ECO:0007669"/>
    <property type="project" value="UniProtKB-EC"/>
</dbReference>
<dbReference type="OrthoDB" id="424610at2759"/>
<sequence>MTPWSFNNTGHYTRSLNGRSYLVHIPAAYNVSVAHPTVFSFHAFAQDPQNQELISGFSDPDLSINSQASFLLFALLDGDVPQRAWQGAPYSKVPSKVAFTMDIIQDLRENLCVDKSRIYASGKSNGGGFTNLLACNSTSAPLFAAFAPVSAALYPDTHPIHNCTPGRVIPIINFHGLADDIIPFVGRDHDHWTGETSYALPNITQYREAWAERNTLNPDVIASINTITHPHKDTNLRIADCSPVNIHAVMRGFTVVGLGHSWPSTTGLDGGTTTFNATTAEIIPFFDGHWLKTA</sequence>
<keyword evidence="5" id="KW-0732">Signal</keyword>
<gene>
    <name evidence="10" type="ORF">FIBSPDRAFT_733923</name>
</gene>
<evidence type="ECO:0000256" key="6">
    <source>
        <dbReference type="ARBA" id="ARBA00022801"/>
    </source>
</evidence>
<accession>A0A166NYD4</accession>
<organism evidence="10 11">
    <name type="scientific">Athelia psychrophila</name>
    <dbReference type="NCBI Taxonomy" id="1759441"/>
    <lineage>
        <taxon>Eukaryota</taxon>
        <taxon>Fungi</taxon>
        <taxon>Dikarya</taxon>
        <taxon>Basidiomycota</taxon>
        <taxon>Agaricomycotina</taxon>
        <taxon>Agaricomycetes</taxon>
        <taxon>Agaricomycetidae</taxon>
        <taxon>Atheliales</taxon>
        <taxon>Atheliaceae</taxon>
        <taxon>Athelia</taxon>
    </lineage>
</organism>
<keyword evidence="8" id="KW-0624">Polysaccharide degradation</keyword>
<evidence type="ECO:0000256" key="4">
    <source>
        <dbReference type="ARBA" id="ARBA00022651"/>
    </source>
</evidence>
<evidence type="ECO:0000256" key="3">
    <source>
        <dbReference type="ARBA" id="ARBA00022525"/>
    </source>
</evidence>
<evidence type="ECO:0000256" key="8">
    <source>
        <dbReference type="ARBA" id="ARBA00023326"/>
    </source>
</evidence>
<dbReference type="EMBL" id="KV417520">
    <property type="protein sequence ID" value="KZP25504.1"/>
    <property type="molecule type" value="Genomic_DNA"/>
</dbReference>
<evidence type="ECO:0000313" key="10">
    <source>
        <dbReference type="EMBL" id="KZP25504.1"/>
    </source>
</evidence>
<dbReference type="Gene3D" id="3.40.50.1820">
    <property type="entry name" value="alpha/beta hydrolase"/>
    <property type="match status" value="1"/>
</dbReference>
<keyword evidence="6" id="KW-0378">Hydrolase</keyword>
<keyword evidence="7" id="KW-0119">Carbohydrate metabolism</keyword>
<evidence type="ECO:0000313" key="11">
    <source>
        <dbReference type="Proteomes" id="UP000076532"/>
    </source>
</evidence>
<keyword evidence="11" id="KW-1185">Reference proteome</keyword>
<evidence type="ECO:0000256" key="2">
    <source>
        <dbReference type="ARBA" id="ARBA00013091"/>
    </source>
</evidence>
<comment type="catalytic activity">
    <reaction evidence="9">
        <text>feruloyl-polysaccharide + H2O = ferulate + polysaccharide.</text>
        <dbReference type="EC" id="3.1.1.73"/>
    </reaction>
</comment>
<dbReference type="AlphaFoldDB" id="A0A166NYD4"/>
<dbReference type="InterPro" id="IPR043595">
    <property type="entry name" value="FaeB/C/D"/>
</dbReference>
<dbReference type="InterPro" id="IPR029058">
    <property type="entry name" value="AB_hydrolase_fold"/>
</dbReference>
<protein>
    <recommendedName>
        <fullName evidence="2">feruloyl esterase</fullName>
        <ecNumber evidence="2">3.1.1.73</ecNumber>
    </recommendedName>
</protein>
<name>A0A166NYD4_9AGAM</name>
<dbReference type="STRING" id="436010.A0A166NYD4"/>